<dbReference type="PANTHER" id="PTHR33619">
    <property type="entry name" value="POLYSACCHARIDE EXPORT PROTEIN GFCE-RELATED"/>
    <property type="match status" value="1"/>
</dbReference>
<dbReference type="OrthoDB" id="662756at2"/>
<dbReference type="Pfam" id="PF02563">
    <property type="entry name" value="Poly_export"/>
    <property type="match status" value="1"/>
</dbReference>
<dbReference type="EMBL" id="QXED01000003">
    <property type="protein sequence ID" value="RIV23415.1"/>
    <property type="molecule type" value="Genomic_DNA"/>
</dbReference>
<dbReference type="GO" id="GO:0009279">
    <property type="term" value="C:cell outer membrane"/>
    <property type="evidence" value="ECO:0007669"/>
    <property type="project" value="UniProtKB-SubCell"/>
</dbReference>
<reference evidence="17 18" key="1">
    <citation type="submission" date="2018-08" db="EMBL/GenBank/DDBJ databases">
        <title>Fibrisoma montanum sp. nov., isolated from Danxia mountain soil.</title>
        <authorList>
            <person name="Huang Y."/>
        </authorList>
    </citation>
    <scope>NUCLEOTIDE SEQUENCE [LARGE SCALE GENOMIC DNA]</scope>
    <source>
        <strain evidence="17 18">HYT19</strain>
    </source>
</reference>
<evidence type="ECO:0000259" key="16">
    <source>
        <dbReference type="Pfam" id="PF22461"/>
    </source>
</evidence>
<feature type="domain" description="SLBB" evidence="16">
    <location>
        <begin position="163"/>
        <end position="242"/>
    </location>
</feature>
<keyword evidence="6" id="KW-0812">Transmembrane</keyword>
<comment type="similarity">
    <text evidence="2">Belongs to the BexD/CtrA/VexA family.</text>
</comment>
<evidence type="ECO:0000256" key="1">
    <source>
        <dbReference type="ARBA" id="ARBA00004571"/>
    </source>
</evidence>
<evidence type="ECO:0000256" key="8">
    <source>
        <dbReference type="ARBA" id="ARBA00023047"/>
    </source>
</evidence>
<name>A0A418MAL6_9BACT</name>
<dbReference type="Gene3D" id="3.30.1950.10">
    <property type="entry name" value="wza like domain"/>
    <property type="match status" value="1"/>
</dbReference>
<feature type="domain" description="Polysaccharide export protein N-terminal" evidence="15">
    <location>
        <begin position="59"/>
        <end position="158"/>
    </location>
</feature>
<dbReference type="PANTHER" id="PTHR33619:SF3">
    <property type="entry name" value="POLYSACCHARIDE EXPORT PROTEIN GFCE-RELATED"/>
    <property type="match status" value="1"/>
</dbReference>
<dbReference type="InterPro" id="IPR003715">
    <property type="entry name" value="Poly_export_N"/>
</dbReference>
<evidence type="ECO:0000256" key="3">
    <source>
        <dbReference type="ARBA" id="ARBA00022448"/>
    </source>
</evidence>
<evidence type="ECO:0000256" key="7">
    <source>
        <dbReference type="ARBA" id="ARBA00022729"/>
    </source>
</evidence>
<evidence type="ECO:0000313" key="18">
    <source>
        <dbReference type="Proteomes" id="UP000283523"/>
    </source>
</evidence>
<keyword evidence="12" id="KW-0564">Palmitate</keyword>
<evidence type="ECO:0000256" key="9">
    <source>
        <dbReference type="ARBA" id="ARBA00023065"/>
    </source>
</evidence>
<protein>
    <submittedName>
        <fullName evidence="17">Polysaccharide export protein</fullName>
    </submittedName>
</protein>
<dbReference type="GO" id="GO:0046930">
    <property type="term" value="C:pore complex"/>
    <property type="evidence" value="ECO:0007669"/>
    <property type="project" value="UniProtKB-KW"/>
</dbReference>
<dbReference type="GO" id="GO:0015159">
    <property type="term" value="F:polysaccharide transmembrane transporter activity"/>
    <property type="evidence" value="ECO:0007669"/>
    <property type="project" value="InterPro"/>
</dbReference>
<keyword evidence="9" id="KW-0406">Ion transport</keyword>
<evidence type="ECO:0000256" key="10">
    <source>
        <dbReference type="ARBA" id="ARBA00023114"/>
    </source>
</evidence>
<evidence type="ECO:0000256" key="14">
    <source>
        <dbReference type="ARBA" id="ARBA00023288"/>
    </source>
</evidence>
<dbReference type="InterPro" id="IPR054765">
    <property type="entry name" value="SLBB_dom"/>
</dbReference>
<keyword evidence="11" id="KW-0472">Membrane</keyword>
<comment type="subcellular location">
    <subcellularLocation>
        <location evidence="1">Cell outer membrane</location>
        <topology evidence="1">Multi-pass membrane protein</topology>
    </subcellularLocation>
</comment>
<comment type="caution">
    <text evidence="17">The sequence shown here is derived from an EMBL/GenBank/DDBJ whole genome shotgun (WGS) entry which is preliminary data.</text>
</comment>
<proteinExistence type="inferred from homology"/>
<keyword evidence="14" id="KW-0449">Lipoprotein</keyword>
<evidence type="ECO:0000256" key="11">
    <source>
        <dbReference type="ARBA" id="ARBA00023136"/>
    </source>
</evidence>
<keyword evidence="13" id="KW-0998">Cell outer membrane</keyword>
<evidence type="ECO:0000256" key="12">
    <source>
        <dbReference type="ARBA" id="ARBA00023139"/>
    </source>
</evidence>
<dbReference type="GO" id="GO:0015288">
    <property type="term" value="F:porin activity"/>
    <property type="evidence" value="ECO:0007669"/>
    <property type="project" value="UniProtKB-KW"/>
</dbReference>
<keyword evidence="10" id="KW-0626">Porin</keyword>
<dbReference type="AlphaFoldDB" id="A0A418MAL6"/>
<accession>A0A418MAL6</accession>
<organism evidence="17 18">
    <name type="scientific">Fibrisoma montanum</name>
    <dbReference type="NCBI Taxonomy" id="2305895"/>
    <lineage>
        <taxon>Bacteria</taxon>
        <taxon>Pseudomonadati</taxon>
        <taxon>Bacteroidota</taxon>
        <taxon>Cytophagia</taxon>
        <taxon>Cytophagales</taxon>
        <taxon>Spirosomataceae</taxon>
        <taxon>Fibrisoma</taxon>
    </lineage>
</organism>
<keyword evidence="18" id="KW-1185">Reference proteome</keyword>
<evidence type="ECO:0000256" key="2">
    <source>
        <dbReference type="ARBA" id="ARBA00009450"/>
    </source>
</evidence>
<evidence type="ECO:0000256" key="4">
    <source>
        <dbReference type="ARBA" id="ARBA00022452"/>
    </source>
</evidence>
<keyword evidence="3" id="KW-0813">Transport</keyword>
<keyword evidence="4" id="KW-1134">Transmembrane beta strand</keyword>
<dbReference type="GO" id="GO:0006811">
    <property type="term" value="P:monoatomic ion transport"/>
    <property type="evidence" value="ECO:0007669"/>
    <property type="project" value="UniProtKB-KW"/>
</dbReference>
<evidence type="ECO:0000256" key="13">
    <source>
        <dbReference type="ARBA" id="ARBA00023237"/>
    </source>
</evidence>
<keyword evidence="5" id="KW-0762">Sugar transport</keyword>
<gene>
    <name evidence="17" type="ORF">DYU11_10450</name>
</gene>
<dbReference type="PROSITE" id="PS51257">
    <property type="entry name" value="PROKAR_LIPOPROTEIN"/>
    <property type="match status" value="1"/>
</dbReference>
<evidence type="ECO:0000256" key="5">
    <source>
        <dbReference type="ARBA" id="ARBA00022597"/>
    </source>
</evidence>
<keyword evidence="8" id="KW-0625">Polysaccharide transport</keyword>
<sequence length="276" mass="30407">MQVRPTISKRMFFLTAMLGLLILGCQSLTSCVSTRELVYFQDTPGEGEKSAVASKYIPTVQAGDVLSIQISSLNPEASSFFNPYSTVALAAERGNQMNTPGSTTPLPPSTGYLVDGAGDIELPVIGKLHVKDQTTSQVKDVIRDKVKDYLKEPTVNVRNLNFRISVMGEVMRPALFTIPNEQITLLEALSLSGDISIYGRRDNVLVIREENGQRTFARLDLTKRDVFKSPYYYLHPNDVVYVEPGKAKAATADRTNQLLPIVLSALSFLAIIASRF</sequence>
<dbReference type="Pfam" id="PF22461">
    <property type="entry name" value="SLBB_2"/>
    <property type="match status" value="1"/>
</dbReference>
<dbReference type="Gene3D" id="3.10.560.10">
    <property type="entry name" value="Outer membrane lipoprotein wza domain like"/>
    <property type="match status" value="1"/>
</dbReference>
<evidence type="ECO:0000256" key="6">
    <source>
        <dbReference type="ARBA" id="ARBA00022692"/>
    </source>
</evidence>
<evidence type="ECO:0000313" key="17">
    <source>
        <dbReference type="EMBL" id="RIV23415.1"/>
    </source>
</evidence>
<dbReference type="Proteomes" id="UP000283523">
    <property type="component" value="Unassembled WGS sequence"/>
</dbReference>
<evidence type="ECO:0000259" key="15">
    <source>
        <dbReference type="Pfam" id="PF02563"/>
    </source>
</evidence>
<dbReference type="InterPro" id="IPR049712">
    <property type="entry name" value="Poly_export"/>
</dbReference>
<keyword evidence="7" id="KW-0732">Signal</keyword>